<feature type="region of interest" description="Disordered" evidence="1">
    <location>
        <begin position="1"/>
        <end position="33"/>
    </location>
</feature>
<evidence type="ECO:0000256" key="1">
    <source>
        <dbReference type="SAM" id="MobiDB-lite"/>
    </source>
</evidence>
<keyword evidence="2" id="KW-0812">Transmembrane</keyword>
<protein>
    <submittedName>
        <fullName evidence="3">Flp pilus assembly protein CpaB</fullName>
    </submittedName>
</protein>
<dbReference type="EMBL" id="JACCFQ010000001">
    <property type="protein sequence ID" value="NYJ17032.1"/>
    <property type="molecule type" value="Genomic_DNA"/>
</dbReference>
<comment type="caution">
    <text evidence="3">The sequence shown here is derived from an EMBL/GenBank/DDBJ whole genome shotgun (WGS) entry which is preliminary data.</text>
</comment>
<sequence>MPEPQSTRSPDSRPQPPHSAASRPGPGAQRLRAPSWRDPRLLVGVLIVALSVSGVIALVTTQNRTTPVYAADRLLAVGDRLSVEDLRVVQVQIDELSEAYLPVSSALPEDAEFIAMVDEGELIPRRAVAEDDPQGRQAMTITVEHTLARGVEPGRLVDVWAADAGALGAQEEVEVEQLAAGAQVSEITESNTTFGTQERVTVELLVDPEELPALLGATSSASTLSVVPAGAAGEPDPEPAAASDPDSDSDTDLDSDSDPDTEPDSDPDPEDET</sequence>
<feature type="transmembrane region" description="Helical" evidence="2">
    <location>
        <begin position="41"/>
        <end position="59"/>
    </location>
</feature>
<accession>A0A7Z0J373</accession>
<dbReference type="AlphaFoldDB" id="A0A7Z0J373"/>
<evidence type="ECO:0000256" key="2">
    <source>
        <dbReference type="SAM" id="Phobius"/>
    </source>
</evidence>
<dbReference type="RefSeq" id="WP_179441846.1">
    <property type="nucleotide sequence ID" value="NZ_BAAALK010000002.1"/>
</dbReference>
<name>A0A7Z0J373_9MICC</name>
<dbReference type="Proteomes" id="UP000560069">
    <property type="component" value="Unassembled WGS sequence"/>
</dbReference>
<evidence type="ECO:0000313" key="4">
    <source>
        <dbReference type="Proteomes" id="UP000560069"/>
    </source>
</evidence>
<proteinExistence type="predicted"/>
<feature type="compositionally biased region" description="Acidic residues" evidence="1">
    <location>
        <begin position="245"/>
        <end position="273"/>
    </location>
</feature>
<organism evidence="3 4">
    <name type="scientific">Nesterenkonia sandarakina</name>
    <dbReference type="NCBI Taxonomy" id="272918"/>
    <lineage>
        <taxon>Bacteria</taxon>
        <taxon>Bacillati</taxon>
        <taxon>Actinomycetota</taxon>
        <taxon>Actinomycetes</taxon>
        <taxon>Micrococcales</taxon>
        <taxon>Micrococcaceae</taxon>
        <taxon>Nesterenkonia</taxon>
    </lineage>
</organism>
<gene>
    <name evidence="3" type="ORF">HNR11_001566</name>
</gene>
<keyword evidence="2" id="KW-1133">Transmembrane helix</keyword>
<evidence type="ECO:0000313" key="3">
    <source>
        <dbReference type="EMBL" id="NYJ17032.1"/>
    </source>
</evidence>
<reference evidence="3 4" key="1">
    <citation type="submission" date="2020-07" db="EMBL/GenBank/DDBJ databases">
        <title>Sequencing the genomes of 1000 actinobacteria strains.</title>
        <authorList>
            <person name="Klenk H.-P."/>
        </authorList>
    </citation>
    <scope>NUCLEOTIDE SEQUENCE [LARGE SCALE GENOMIC DNA]</scope>
    <source>
        <strain evidence="3 4">DSM 15664</strain>
    </source>
</reference>
<keyword evidence="2" id="KW-0472">Membrane</keyword>
<keyword evidence="4" id="KW-1185">Reference proteome</keyword>
<feature type="region of interest" description="Disordered" evidence="1">
    <location>
        <begin position="226"/>
        <end position="273"/>
    </location>
</feature>
<feature type="compositionally biased region" description="Low complexity" evidence="1">
    <location>
        <begin position="226"/>
        <end position="244"/>
    </location>
</feature>